<dbReference type="Proteomes" id="UP000295447">
    <property type="component" value="Unassembled WGS sequence"/>
</dbReference>
<keyword evidence="2" id="KW-1185">Reference proteome</keyword>
<reference evidence="1 2" key="1">
    <citation type="submission" date="2019-03" db="EMBL/GenBank/DDBJ databases">
        <title>Genomic Encyclopedia of Type Strains, Phase III (KMG-III): the genomes of soil and plant-associated and newly described type strains.</title>
        <authorList>
            <person name="Whitman W."/>
        </authorList>
    </citation>
    <scope>NUCLEOTIDE SEQUENCE [LARGE SCALE GENOMIC DNA]</scope>
    <source>
        <strain evidence="1 2">VKM Ac-2570</strain>
    </source>
</reference>
<gene>
    <name evidence="1" type="ORF">EV650_1507</name>
</gene>
<dbReference type="AlphaFoldDB" id="A0A4R7ZX49"/>
<accession>A0A4R7ZX49</accession>
<dbReference type="EMBL" id="SODF01000001">
    <property type="protein sequence ID" value="TDW22669.1"/>
    <property type="molecule type" value="Genomic_DNA"/>
</dbReference>
<protein>
    <submittedName>
        <fullName evidence="1">Uncharacterized protein</fullName>
    </submittedName>
</protein>
<sequence length="162" mass="17449">METAFAAIIAVAGTLLGATLTYIFQRRANQQLAAIGSRERARQERLDAYAAFGGSAVRFRVSGLNLWHRHDEGASDEAVRLATADYYRLRAELVDAELRVQLVSPVAGLHALMSDVIAMAHVVPEATSVDDRRARSTAAKAALSRFVAAASAELRQQPSTIG</sequence>
<proteinExistence type="predicted"/>
<comment type="caution">
    <text evidence="1">The sequence shown here is derived from an EMBL/GenBank/DDBJ whole genome shotgun (WGS) entry which is preliminary data.</text>
</comment>
<evidence type="ECO:0000313" key="1">
    <source>
        <dbReference type="EMBL" id="TDW22669.1"/>
    </source>
</evidence>
<organism evidence="1 2">
    <name type="scientific">Kribbella kalugense</name>
    <dbReference type="NCBI Taxonomy" id="2512221"/>
    <lineage>
        <taxon>Bacteria</taxon>
        <taxon>Bacillati</taxon>
        <taxon>Actinomycetota</taxon>
        <taxon>Actinomycetes</taxon>
        <taxon>Propionibacteriales</taxon>
        <taxon>Kribbellaceae</taxon>
        <taxon>Kribbella</taxon>
    </lineage>
</organism>
<evidence type="ECO:0000313" key="2">
    <source>
        <dbReference type="Proteomes" id="UP000295447"/>
    </source>
</evidence>
<name>A0A4R7ZX49_9ACTN</name>